<evidence type="ECO:0000313" key="1">
    <source>
        <dbReference type="EMBL" id="MBX38931.1"/>
    </source>
</evidence>
<accession>A0A2P2N8X7</accession>
<protein>
    <submittedName>
        <fullName evidence="1">Uncharacterized protein</fullName>
    </submittedName>
</protein>
<proteinExistence type="predicted"/>
<name>A0A2P2N8X7_RHIMU</name>
<dbReference type="EMBL" id="GGEC01058447">
    <property type="protein sequence ID" value="MBX38931.1"/>
    <property type="molecule type" value="Transcribed_RNA"/>
</dbReference>
<dbReference type="AlphaFoldDB" id="A0A2P2N8X7"/>
<organism evidence="1">
    <name type="scientific">Rhizophora mucronata</name>
    <name type="common">Asiatic mangrove</name>
    <dbReference type="NCBI Taxonomy" id="61149"/>
    <lineage>
        <taxon>Eukaryota</taxon>
        <taxon>Viridiplantae</taxon>
        <taxon>Streptophyta</taxon>
        <taxon>Embryophyta</taxon>
        <taxon>Tracheophyta</taxon>
        <taxon>Spermatophyta</taxon>
        <taxon>Magnoliopsida</taxon>
        <taxon>eudicotyledons</taxon>
        <taxon>Gunneridae</taxon>
        <taxon>Pentapetalae</taxon>
        <taxon>rosids</taxon>
        <taxon>fabids</taxon>
        <taxon>Malpighiales</taxon>
        <taxon>Rhizophoraceae</taxon>
        <taxon>Rhizophora</taxon>
    </lineage>
</organism>
<sequence>MYWAEQHFGDRALVLMLVSWLNSRSRSAAGPGRLPWKSLFNFDLCGLH</sequence>
<reference evidence="1" key="1">
    <citation type="submission" date="2018-02" db="EMBL/GenBank/DDBJ databases">
        <title>Rhizophora mucronata_Transcriptome.</title>
        <authorList>
            <person name="Meera S.P."/>
            <person name="Sreeshan A."/>
            <person name="Augustine A."/>
        </authorList>
    </citation>
    <scope>NUCLEOTIDE SEQUENCE</scope>
    <source>
        <tissue evidence="1">Leaf</tissue>
    </source>
</reference>